<keyword evidence="5" id="KW-0408">Iron</keyword>
<dbReference type="InterPro" id="IPR006463">
    <property type="entry name" value="MiaB_methiolase"/>
</dbReference>
<evidence type="ECO:0000259" key="8">
    <source>
        <dbReference type="PROSITE" id="PS51449"/>
    </source>
</evidence>
<evidence type="ECO:0000256" key="4">
    <source>
        <dbReference type="ARBA" id="ARBA00022723"/>
    </source>
</evidence>
<dbReference type="Gene3D" id="3.80.30.20">
    <property type="entry name" value="tm_1862 like domain"/>
    <property type="match status" value="1"/>
</dbReference>
<dbReference type="InterPro" id="IPR005839">
    <property type="entry name" value="Methylthiotransferase"/>
</dbReference>
<dbReference type="HAMAP" id="MF_01864">
    <property type="entry name" value="tRNA_metthiotr_MiaB"/>
    <property type="match status" value="1"/>
</dbReference>
<dbReference type="EMBL" id="AP011763">
    <property type="protein sequence ID" value="BAL56988.1"/>
    <property type="molecule type" value="Genomic_DNA"/>
</dbReference>
<proteinExistence type="inferred from homology"/>
<dbReference type="InterPro" id="IPR002792">
    <property type="entry name" value="TRAM_dom"/>
</dbReference>
<evidence type="ECO:0000256" key="1">
    <source>
        <dbReference type="ARBA" id="ARBA00001966"/>
    </source>
</evidence>
<dbReference type="SMART" id="SM00729">
    <property type="entry name" value="Elp3"/>
    <property type="match status" value="1"/>
</dbReference>
<dbReference type="InterPro" id="IPR013848">
    <property type="entry name" value="Methylthiotransferase_N"/>
</dbReference>
<dbReference type="InterPro" id="IPR012340">
    <property type="entry name" value="NA-bd_OB-fold"/>
</dbReference>
<feature type="domain" description="TRAM" evidence="7">
    <location>
        <begin position="375"/>
        <end position="436"/>
    </location>
</feature>
<dbReference type="InterPro" id="IPR006638">
    <property type="entry name" value="Elp3/MiaA/NifB-like_rSAM"/>
</dbReference>
<organism evidence="10">
    <name type="scientific">uncultured prokaryote</name>
    <dbReference type="NCBI Taxonomy" id="198431"/>
    <lineage>
        <taxon>unclassified sequences</taxon>
        <taxon>environmental samples</taxon>
    </lineage>
</organism>
<dbReference type="Pfam" id="PF04055">
    <property type="entry name" value="Radical_SAM"/>
    <property type="match status" value="1"/>
</dbReference>
<dbReference type="AlphaFoldDB" id="H5SLF2"/>
<dbReference type="InterPro" id="IPR020612">
    <property type="entry name" value="Methylthiotransferase_CS"/>
</dbReference>
<evidence type="ECO:0000256" key="3">
    <source>
        <dbReference type="ARBA" id="ARBA00022691"/>
    </source>
</evidence>
<dbReference type="PANTHER" id="PTHR43020">
    <property type="entry name" value="CDK5 REGULATORY SUBUNIT-ASSOCIATED PROTEIN 1"/>
    <property type="match status" value="1"/>
</dbReference>
<evidence type="ECO:0000259" key="7">
    <source>
        <dbReference type="PROSITE" id="PS50926"/>
    </source>
</evidence>
<accession>H5SLF2</accession>
<sequence>MEGDILNGHRPRSFAIWTIGCQMNKADSERLASALSQLGLEETDDFRQADVIVLNSCVVRQSAEEKVVGTLGLVKPLKERRPGRIIALMGCMVGPKPDTLRQRFPYVDVFARPQEYRPILDLVGRRLGVNWEGCLSSFIPLRPGVSAYIPVIHGCDRMCTFCIIPYRRGREVSRPLEEVVQEARLLAQKGVREVVLLGQIVDRYGHDLPGRPDLADLLEAVHRVPGIERIRFLTSHPADMTDRIIQAVARLEKVCKHINIPVQAGDDEVLARMRRGYTRDDYLRLIERIRSAIPDVALSTDVIVGFCGETEAQFRRTLDLLAEVRFDKVHIAPYSPRPGTIASRRMEDDVPPEEKRRRVQEAERLQERIAGEINARYLGKTVEVLVDGRERGKWRGRTTTDKLVFFPDGERDYMGKLVEVRITRASPWALQGEPVGAGR</sequence>
<dbReference type="Pfam" id="PF00919">
    <property type="entry name" value="UPF0004"/>
    <property type="match status" value="1"/>
</dbReference>
<keyword evidence="2" id="KW-0004">4Fe-4S</keyword>
<reference evidence="10" key="2">
    <citation type="journal article" date="2012" name="PLoS ONE">
        <title>A Deeply Branching Thermophilic Bacterium with an Ancient Acetyl-CoA Pathway Dominates a Subsurface Ecosystem.</title>
        <authorList>
            <person name="Takami H."/>
            <person name="Noguchi H."/>
            <person name="Takaki Y."/>
            <person name="Uchiyama I."/>
            <person name="Toyoda A."/>
            <person name="Nishi S."/>
            <person name="Chee G.-J."/>
            <person name="Arai W."/>
            <person name="Nunoura T."/>
            <person name="Itoh T."/>
            <person name="Hattori M."/>
            <person name="Takai K."/>
        </authorList>
    </citation>
    <scope>NUCLEOTIDE SEQUENCE</scope>
</reference>
<evidence type="ECO:0000256" key="2">
    <source>
        <dbReference type="ARBA" id="ARBA00022485"/>
    </source>
</evidence>
<protein>
    <submittedName>
        <fullName evidence="10">RNA modification protein</fullName>
    </submittedName>
</protein>
<dbReference type="PROSITE" id="PS51449">
    <property type="entry name" value="MTTASE_N"/>
    <property type="match status" value="1"/>
</dbReference>
<dbReference type="InterPro" id="IPR023404">
    <property type="entry name" value="rSAM_horseshoe"/>
</dbReference>
<evidence type="ECO:0000259" key="9">
    <source>
        <dbReference type="PROSITE" id="PS51918"/>
    </source>
</evidence>
<dbReference type="InterPro" id="IPR038135">
    <property type="entry name" value="Methylthiotransferase_N_sf"/>
</dbReference>
<dbReference type="PANTHER" id="PTHR43020:SF2">
    <property type="entry name" value="MITOCHONDRIAL TRNA METHYLTHIOTRANSFERASE CDK5RAP1"/>
    <property type="match status" value="1"/>
</dbReference>
<dbReference type="SUPFAM" id="SSF102114">
    <property type="entry name" value="Radical SAM enzymes"/>
    <property type="match status" value="1"/>
</dbReference>
<feature type="domain" description="MTTase N-terminal" evidence="8">
    <location>
        <begin position="12"/>
        <end position="128"/>
    </location>
</feature>
<dbReference type="Pfam" id="PF01938">
    <property type="entry name" value="TRAM"/>
    <property type="match status" value="1"/>
</dbReference>
<dbReference type="FunFam" id="3.40.50.12160:FF:000003">
    <property type="entry name" value="CDK5 regulatory subunit-associated protein 1"/>
    <property type="match status" value="1"/>
</dbReference>
<keyword evidence="6" id="KW-0411">Iron-sulfur</keyword>
<keyword evidence="4" id="KW-0479">Metal-binding</keyword>
<dbReference type="PROSITE" id="PS50926">
    <property type="entry name" value="TRAM"/>
    <property type="match status" value="1"/>
</dbReference>
<dbReference type="SFLD" id="SFLDS00029">
    <property type="entry name" value="Radical_SAM"/>
    <property type="match status" value="1"/>
</dbReference>
<dbReference type="PROSITE" id="PS01278">
    <property type="entry name" value="MTTASE_RADICAL"/>
    <property type="match status" value="1"/>
</dbReference>
<dbReference type="CDD" id="cd01335">
    <property type="entry name" value="Radical_SAM"/>
    <property type="match status" value="1"/>
</dbReference>
<evidence type="ECO:0000256" key="6">
    <source>
        <dbReference type="ARBA" id="ARBA00023014"/>
    </source>
</evidence>
<dbReference type="NCBIfam" id="TIGR00089">
    <property type="entry name" value="MiaB/RimO family radical SAM methylthiotransferase"/>
    <property type="match status" value="1"/>
</dbReference>
<comment type="cofactor">
    <cofactor evidence="1">
        <name>[4Fe-4S] cluster</name>
        <dbReference type="ChEBI" id="CHEBI:49883"/>
    </cofactor>
</comment>
<reference evidence="10" key="1">
    <citation type="journal article" date="2005" name="Environ. Microbiol.">
        <title>Genetic and functional properties of uncultivated thermophilic crenarchaeotes from a subsurface gold mine as revealed by analysis of genome fragments.</title>
        <authorList>
            <person name="Nunoura T."/>
            <person name="Hirayama H."/>
            <person name="Takami H."/>
            <person name="Oida H."/>
            <person name="Nishi S."/>
            <person name="Shimamura S."/>
            <person name="Suzuki Y."/>
            <person name="Inagaki F."/>
            <person name="Takai K."/>
            <person name="Nealson K.H."/>
            <person name="Horikoshi K."/>
        </authorList>
    </citation>
    <scope>NUCLEOTIDE SEQUENCE</scope>
</reference>
<name>H5SLF2_9ZZZZ</name>
<dbReference type="InterPro" id="IPR058240">
    <property type="entry name" value="rSAM_sf"/>
</dbReference>
<dbReference type="SFLD" id="SFLDG01061">
    <property type="entry name" value="methylthiotransferase"/>
    <property type="match status" value="1"/>
</dbReference>
<dbReference type="GO" id="GO:0035597">
    <property type="term" value="F:tRNA-2-methylthio-N(6)-dimethylallyladenosine(37) synthase activity"/>
    <property type="evidence" value="ECO:0007669"/>
    <property type="project" value="TreeGrafter"/>
</dbReference>
<gene>
    <name evidence="10" type="ORF">HGMM_F46A05C27</name>
</gene>
<feature type="domain" description="Radical SAM core" evidence="9">
    <location>
        <begin position="141"/>
        <end position="372"/>
    </location>
</feature>
<dbReference type="SFLD" id="SFLDG01082">
    <property type="entry name" value="B12-binding_domain_containing"/>
    <property type="match status" value="1"/>
</dbReference>
<dbReference type="GO" id="GO:0046872">
    <property type="term" value="F:metal ion binding"/>
    <property type="evidence" value="ECO:0007669"/>
    <property type="project" value="UniProtKB-KW"/>
</dbReference>
<dbReference type="Gene3D" id="2.40.50.140">
    <property type="entry name" value="Nucleic acid-binding proteins"/>
    <property type="match status" value="1"/>
</dbReference>
<keyword evidence="3" id="KW-0949">S-adenosyl-L-methionine</keyword>
<dbReference type="GO" id="GO:0051539">
    <property type="term" value="F:4 iron, 4 sulfur cluster binding"/>
    <property type="evidence" value="ECO:0007669"/>
    <property type="project" value="UniProtKB-KW"/>
</dbReference>
<evidence type="ECO:0000256" key="5">
    <source>
        <dbReference type="ARBA" id="ARBA00023004"/>
    </source>
</evidence>
<dbReference type="SFLD" id="SFLDF00273">
    <property type="entry name" value="(dimethylallyl)adenosine_tRNA"/>
    <property type="match status" value="1"/>
</dbReference>
<evidence type="ECO:0000313" key="10">
    <source>
        <dbReference type="EMBL" id="BAL56988.1"/>
    </source>
</evidence>
<dbReference type="PROSITE" id="PS51918">
    <property type="entry name" value="RADICAL_SAM"/>
    <property type="match status" value="1"/>
</dbReference>
<dbReference type="Gene3D" id="3.40.50.12160">
    <property type="entry name" value="Methylthiotransferase, N-terminal domain"/>
    <property type="match status" value="1"/>
</dbReference>
<dbReference type="InterPro" id="IPR007197">
    <property type="entry name" value="rSAM"/>
</dbReference>
<dbReference type="FunFam" id="3.80.30.20:FF:000001">
    <property type="entry name" value="tRNA-2-methylthio-N(6)-dimethylallyladenosine synthase 2"/>
    <property type="match status" value="1"/>
</dbReference>
<dbReference type="NCBIfam" id="TIGR01574">
    <property type="entry name" value="miaB-methiolase"/>
    <property type="match status" value="1"/>
</dbReference>